<keyword evidence="4" id="KW-0902">Two-component regulatory system</keyword>
<dbReference type="SUPFAM" id="SSF52172">
    <property type="entry name" value="CheY-like"/>
    <property type="match status" value="1"/>
</dbReference>
<accession>A0A198AMJ3</accession>
<dbReference type="SUPFAM" id="SSF46689">
    <property type="entry name" value="Homeodomain-like"/>
    <property type="match status" value="1"/>
</dbReference>
<dbReference type="PANTHER" id="PTHR42713:SF3">
    <property type="entry name" value="TRANSCRIPTIONAL REGULATORY PROTEIN HPTR"/>
    <property type="match status" value="1"/>
</dbReference>
<dbReference type="Proteomes" id="UP000078454">
    <property type="component" value="Unassembled WGS sequence"/>
</dbReference>
<feature type="domain" description="HTH araC/xylS-type" evidence="9">
    <location>
        <begin position="413"/>
        <end position="515"/>
    </location>
</feature>
<dbReference type="OrthoDB" id="342399at2"/>
<dbReference type="InterPro" id="IPR009057">
    <property type="entry name" value="Homeodomain-like_sf"/>
</dbReference>
<dbReference type="GO" id="GO:0003700">
    <property type="term" value="F:DNA-binding transcription factor activity"/>
    <property type="evidence" value="ECO:0007669"/>
    <property type="project" value="InterPro"/>
</dbReference>
<dbReference type="GO" id="GO:0005737">
    <property type="term" value="C:cytoplasm"/>
    <property type="evidence" value="ECO:0007669"/>
    <property type="project" value="UniProtKB-SubCell"/>
</dbReference>
<evidence type="ECO:0000256" key="7">
    <source>
        <dbReference type="ARBA" id="ARBA00023163"/>
    </source>
</evidence>
<keyword evidence="12" id="KW-1185">Reference proteome</keyword>
<evidence type="ECO:0000256" key="5">
    <source>
        <dbReference type="ARBA" id="ARBA00023015"/>
    </source>
</evidence>
<keyword evidence="2" id="KW-0963">Cytoplasm</keyword>
<evidence type="ECO:0008006" key="13">
    <source>
        <dbReference type="Google" id="ProtNLM"/>
    </source>
</evidence>
<dbReference type="PANTHER" id="PTHR42713">
    <property type="entry name" value="HISTIDINE KINASE-RELATED"/>
    <property type="match status" value="1"/>
</dbReference>
<dbReference type="CDD" id="cd17536">
    <property type="entry name" value="REC_YesN-like"/>
    <property type="match status" value="1"/>
</dbReference>
<dbReference type="GO" id="GO:0000160">
    <property type="term" value="P:phosphorelay signal transduction system"/>
    <property type="evidence" value="ECO:0007669"/>
    <property type="project" value="UniProtKB-KW"/>
</dbReference>
<reference evidence="11 12" key="1">
    <citation type="submission" date="2016-05" db="EMBL/GenBank/DDBJ databases">
        <title>Paenibacillus sp. 1ZS3-15 nov., isolated from the rhizosphere soil.</title>
        <authorList>
            <person name="Zhang X.X."/>
            <person name="Zhang J."/>
        </authorList>
    </citation>
    <scope>NUCLEOTIDE SEQUENCE [LARGE SCALE GENOMIC DNA]</scope>
    <source>
        <strain evidence="11 12">1ZS3-15</strain>
    </source>
</reference>
<keyword evidence="6" id="KW-0238">DNA-binding</keyword>
<organism evidence="11 12">
    <name type="scientific">Paenibacillus oryzisoli</name>
    <dbReference type="NCBI Taxonomy" id="1850517"/>
    <lineage>
        <taxon>Bacteria</taxon>
        <taxon>Bacillati</taxon>
        <taxon>Bacillota</taxon>
        <taxon>Bacilli</taxon>
        <taxon>Bacillales</taxon>
        <taxon>Paenibacillaceae</taxon>
        <taxon>Paenibacillus</taxon>
    </lineage>
</organism>
<gene>
    <name evidence="11" type="ORF">A8708_33610</name>
</gene>
<evidence type="ECO:0000256" key="1">
    <source>
        <dbReference type="ARBA" id="ARBA00004496"/>
    </source>
</evidence>
<dbReference type="InterPro" id="IPR018060">
    <property type="entry name" value="HTH_AraC"/>
</dbReference>
<evidence type="ECO:0000259" key="9">
    <source>
        <dbReference type="PROSITE" id="PS01124"/>
    </source>
</evidence>
<dbReference type="PROSITE" id="PS01124">
    <property type="entry name" value="HTH_ARAC_FAMILY_2"/>
    <property type="match status" value="1"/>
</dbReference>
<dbReference type="RefSeq" id="WP_068662252.1">
    <property type="nucleotide sequence ID" value="NZ_LYPB01000046.1"/>
</dbReference>
<dbReference type="InterPro" id="IPR011006">
    <property type="entry name" value="CheY-like_superfamily"/>
</dbReference>
<comment type="subcellular location">
    <subcellularLocation>
        <location evidence="1">Cytoplasm</location>
    </subcellularLocation>
</comment>
<dbReference type="SMART" id="SM00448">
    <property type="entry name" value="REC"/>
    <property type="match status" value="1"/>
</dbReference>
<evidence type="ECO:0000256" key="4">
    <source>
        <dbReference type="ARBA" id="ARBA00023012"/>
    </source>
</evidence>
<dbReference type="Pfam" id="PF00072">
    <property type="entry name" value="Response_reg"/>
    <property type="match status" value="1"/>
</dbReference>
<dbReference type="InterPro" id="IPR051552">
    <property type="entry name" value="HptR"/>
</dbReference>
<dbReference type="Gene3D" id="3.40.50.2300">
    <property type="match status" value="1"/>
</dbReference>
<dbReference type="Pfam" id="PF12833">
    <property type="entry name" value="HTH_18"/>
    <property type="match status" value="1"/>
</dbReference>
<keyword evidence="3 8" id="KW-0597">Phosphoprotein</keyword>
<proteinExistence type="predicted"/>
<dbReference type="STRING" id="1850517.A8708_33610"/>
<evidence type="ECO:0000259" key="10">
    <source>
        <dbReference type="PROSITE" id="PS50110"/>
    </source>
</evidence>
<protein>
    <recommendedName>
        <fullName evidence="13">DNA-binding response regulator</fullName>
    </recommendedName>
</protein>
<evidence type="ECO:0000313" key="12">
    <source>
        <dbReference type="Proteomes" id="UP000078454"/>
    </source>
</evidence>
<evidence type="ECO:0000256" key="3">
    <source>
        <dbReference type="ARBA" id="ARBA00022553"/>
    </source>
</evidence>
<dbReference type="InterPro" id="IPR001789">
    <property type="entry name" value="Sig_transdc_resp-reg_receiver"/>
</dbReference>
<comment type="caution">
    <text evidence="11">The sequence shown here is derived from an EMBL/GenBank/DDBJ whole genome shotgun (WGS) entry which is preliminary data.</text>
</comment>
<evidence type="ECO:0000256" key="8">
    <source>
        <dbReference type="PROSITE-ProRule" id="PRU00169"/>
    </source>
</evidence>
<dbReference type="PROSITE" id="PS50110">
    <property type="entry name" value="RESPONSE_REGULATORY"/>
    <property type="match status" value="1"/>
</dbReference>
<dbReference type="EMBL" id="LYPB01000046">
    <property type="protein sequence ID" value="OAS22113.1"/>
    <property type="molecule type" value="Genomic_DNA"/>
</dbReference>
<evidence type="ECO:0000256" key="6">
    <source>
        <dbReference type="ARBA" id="ARBA00023125"/>
    </source>
</evidence>
<dbReference type="Gene3D" id="1.10.10.60">
    <property type="entry name" value="Homeodomain-like"/>
    <property type="match status" value="2"/>
</dbReference>
<feature type="modified residue" description="4-aspartylphosphate" evidence="8">
    <location>
        <position position="55"/>
    </location>
</feature>
<sequence length="524" mass="60904">MYKVLLVDDEKLSRDSIATLVQWEEHGLQLIGAAKNGFEALEWVDKEMPDIVITDIKMPVMNGLELIGKIKERRSDTVFVVLSGYDEYDYMSEAMRYGIKHYLLKPCNELQIIDVLSEIKREIANANREREFFTKLNNNFTRVLPQVKEQFLRDIALTGTYNQRDFEEFMAMFHIQAQTFQLVLVQFGESCGYLEKFALKNIAEDLFTSEKLYLSTVVEDSVLLLIQAMAFEDMATILNEVRDIYKSYYRLELFMGVSGAGGFTAIRSMYKEVQDVLRYRFYFTEGCMLTSDDVQVTSKASWQVDFNASFEAIASSVKAGDVNDVTHRLKSLLDVFEEHRMEINEVKSHCMELYMIVIRQGQLPPSSEKMFQVVTFQELDTLHATFEFLRSISIEVAKSNYQESSSIQNKMIASVIQIVDEHLGNPELSLTWIGKELLYMNVDYLGRLFSKETGVKFSQYVLERRMEQAIRLIERAGDLRVYEISRLTGFREDTPYFSKVFKKYTGFTPSEYKRNWEEGLRKPL</sequence>
<keyword evidence="7" id="KW-0804">Transcription</keyword>
<evidence type="ECO:0000256" key="2">
    <source>
        <dbReference type="ARBA" id="ARBA00022490"/>
    </source>
</evidence>
<feature type="domain" description="Response regulatory" evidence="10">
    <location>
        <begin position="3"/>
        <end position="120"/>
    </location>
</feature>
<name>A0A198AMJ3_9BACL</name>
<dbReference type="AlphaFoldDB" id="A0A198AMJ3"/>
<dbReference type="SMART" id="SM00342">
    <property type="entry name" value="HTH_ARAC"/>
    <property type="match status" value="1"/>
</dbReference>
<dbReference type="GO" id="GO:0043565">
    <property type="term" value="F:sequence-specific DNA binding"/>
    <property type="evidence" value="ECO:0007669"/>
    <property type="project" value="InterPro"/>
</dbReference>
<keyword evidence="5" id="KW-0805">Transcription regulation</keyword>
<evidence type="ECO:0000313" key="11">
    <source>
        <dbReference type="EMBL" id="OAS22113.1"/>
    </source>
</evidence>